<evidence type="ECO:0008006" key="3">
    <source>
        <dbReference type="Google" id="ProtNLM"/>
    </source>
</evidence>
<reference evidence="1" key="1">
    <citation type="submission" date="2023-03" db="EMBL/GenBank/DDBJ databases">
        <title>Massive genome expansion in bonnet fungi (Mycena s.s.) driven by repeated elements and novel gene families across ecological guilds.</title>
        <authorList>
            <consortium name="Lawrence Berkeley National Laboratory"/>
            <person name="Harder C.B."/>
            <person name="Miyauchi S."/>
            <person name="Viragh M."/>
            <person name="Kuo A."/>
            <person name="Thoen E."/>
            <person name="Andreopoulos B."/>
            <person name="Lu D."/>
            <person name="Skrede I."/>
            <person name="Drula E."/>
            <person name="Henrissat B."/>
            <person name="Morin E."/>
            <person name="Kohler A."/>
            <person name="Barry K."/>
            <person name="LaButti K."/>
            <person name="Morin E."/>
            <person name="Salamov A."/>
            <person name="Lipzen A."/>
            <person name="Mereny Z."/>
            <person name="Hegedus B."/>
            <person name="Baldrian P."/>
            <person name="Stursova M."/>
            <person name="Weitz H."/>
            <person name="Taylor A."/>
            <person name="Grigoriev I.V."/>
            <person name="Nagy L.G."/>
            <person name="Martin F."/>
            <person name="Kauserud H."/>
        </authorList>
    </citation>
    <scope>NUCLEOTIDE SEQUENCE</scope>
    <source>
        <strain evidence="1">9284</strain>
    </source>
</reference>
<comment type="caution">
    <text evidence="1">The sequence shown here is derived from an EMBL/GenBank/DDBJ whole genome shotgun (WGS) entry which is preliminary data.</text>
</comment>
<accession>A0AAD7BEN3</accession>
<dbReference type="Proteomes" id="UP001221142">
    <property type="component" value="Unassembled WGS sequence"/>
</dbReference>
<dbReference type="EMBL" id="JARKIF010000019">
    <property type="protein sequence ID" value="KAJ7618460.1"/>
    <property type="molecule type" value="Genomic_DNA"/>
</dbReference>
<keyword evidence="2" id="KW-1185">Reference proteome</keyword>
<dbReference type="AlphaFoldDB" id="A0AAD7BEN3"/>
<evidence type="ECO:0000313" key="2">
    <source>
        <dbReference type="Proteomes" id="UP001221142"/>
    </source>
</evidence>
<dbReference type="SUPFAM" id="SSF52047">
    <property type="entry name" value="RNI-like"/>
    <property type="match status" value="1"/>
</dbReference>
<gene>
    <name evidence="1" type="ORF">FB45DRAFT_800206</name>
</gene>
<dbReference type="InterPro" id="IPR032675">
    <property type="entry name" value="LRR_dom_sf"/>
</dbReference>
<sequence>MHRALAIREVVEMICSHLLQESKASLVALGITCKDLQGPALDAVWRNMDGILPWLSCLPEDLFNEPPVGALQNRRLLHLLRPLSPQDLCPANVHAVRVETFSFEFEFVFSTIFPAFHIAFPCGSLFPRLRSLSWTSTREGDFPHIRIFLTPGLSKIRIHFVPSIVNFSLFSSLASILPHLVSMKLHYLDQTDTELSVSSTSRLLRSLHRIESLTIPCLDMPAMMHLGQLHGLSHLCVESPPTGPYPQPQYSVFFPTLRSLHLTKVKLTTAIHFIRMGLHMPIESLCIEWEEHYPSQEMVEFYDIVAECCSHITLTEITLRCPSNPGGLPPRSTASRFGGNDRMLQTLFCFRNLKTLHIETTVEFDVCDNTLMDAARAWPILEDIQLYTTFMRDLPAPRVTVQSLRTFAECCPRLRVFRLTVDCDSGRPSSSLPASIKSPHPLSELFIALSPISKPVVVARILSGIFPNVRLVRFGGTRASTAVQAELLRRLELWREVEALLPEFAAAREEERTRIAAA</sequence>
<name>A0AAD7BEN3_9AGAR</name>
<dbReference type="Gene3D" id="3.80.10.10">
    <property type="entry name" value="Ribonuclease Inhibitor"/>
    <property type="match status" value="1"/>
</dbReference>
<organism evidence="1 2">
    <name type="scientific">Roridomyces roridus</name>
    <dbReference type="NCBI Taxonomy" id="1738132"/>
    <lineage>
        <taxon>Eukaryota</taxon>
        <taxon>Fungi</taxon>
        <taxon>Dikarya</taxon>
        <taxon>Basidiomycota</taxon>
        <taxon>Agaricomycotina</taxon>
        <taxon>Agaricomycetes</taxon>
        <taxon>Agaricomycetidae</taxon>
        <taxon>Agaricales</taxon>
        <taxon>Marasmiineae</taxon>
        <taxon>Mycenaceae</taxon>
        <taxon>Roridomyces</taxon>
    </lineage>
</organism>
<protein>
    <recommendedName>
        <fullName evidence="3">F-box domain-containing protein</fullName>
    </recommendedName>
</protein>
<proteinExistence type="predicted"/>
<evidence type="ECO:0000313" key="1">
    <source>
        <dbReference type="EMBL" id="KAJ7618460.1"/>
    </source>
</evidence>